<name>A0ABP8IW32_9BACT</name>
<comment type="caution">
    <text evidence="1">The sequence shown here is derived from an EMBL/GenBank/DDBJ whole genome shotgun (WGS) entry which is preliminary data.</text>
</comment>
<dbReference type="EMBL" id="BAABHA010000002">
    <property type="protein sequence ID" value="GAA4376418.1"/>
    <property type="molecule type" value="Genomic_DNA"/>
</dbReference>
<proteinExistence type="predicted"/>
<accession>A0ABP8IW32</accession>
<dbReference type="Proteomes" id="UP001500454">
    <property type="component" value="Unassembled WGS sequence"/>
</dbReference>
<keyword evidence="2" id="KW-1185">Reference proteome</keyword>
<evidence type="ECO:0000313" key="1">
    <source>
        <dbReference type="EMBL" id="GAA4376418.1"/>
    </source>
</evidence>
<sequence length="111" mass="12321">MELRLLLDDVEAPFALPPDFLPVADEVVLPVAPMLPDDLLPADLLLEPPDLLPEAELPDLLEVELVLLPLPDTAPWPMLVAESARDWLETLEPDERPLSVLPLVRPEVEPD</sequence>
<organism evidence="1 2">
    <name type="scientific">Hymenobacter koreensis</name>
    <dbReference type="NCBI Taxonomy" id="1084523"/>
    <lineage>
        <taxon>Bacteria</taxon>
        <taxon>Pseudomonadati</taxon>
        <taxon>Bacteroidota</taxon>
        <taxon>Cytophagia</taxon>
        <taxon>Cytophagales</taxon>
        <taxon>Hymenobacteraceae</taxon>
        <taxon>Hymenobacter</taxon>
    </lineage>
</organism>
<gene>
    <name evidence="1" type="ORF">GCM10023186_10290</name>
</gene>
<reference evidence="2" key="1">
    <citation type="journal article" date="2019" name="Int. J. Syst. Evol. Microbiol.">
        <title>The Global Catalogue of Microorganisms (GCM) 10K type strain sequencing project: providing services to taxonomists for standard genome sequencing and annotation.</title>
        <authorList>
            <consortium name="The Broad Institute Genomics Platform"/>
            <consortium name="The Broad Institute Genome Sequencing Center for Infectious Disease"/>
            <person name="Wu L."/>
            <person name="Ma J."/>
        </authorList>
    </citation>
    <scope>NUCLEOTIDE SEQUENCE [LARGE SCALE GENOMIC DNA]</scope>
    <source>
        <strain evidence="2">JCM 17924</strain>
    </source>
</reference>
<protein>
    <submittedName>
        <fullName evidence="1">Uncharacterized protein</fullName>
    </submittedName>
</protein>
<evidence type="ECO:0000313" key="2">
    <source>
        <dbReference type="Proteomes" id="UP001500454"/>
    </source>
</evidence>